<dbReference type="SUPFAM" id="SSF48452">
    <property type="entry name" value="TPR-like"/>
    <property type="match status" value="1"/>
</dbReference>
<reference evidence="1 2" key="1">
    <citation type="submission" date="2016-02" db="EMBL/GenBank/DDBJ databases">
        <title>Comparison of Clostridium stercorarium subspecies using comparative genomics and transcriptomics.</title>
        <authorList>
            <person name="Schellenberg J."/>
            <person name="Thallinger G."/>
            <person name="Levin D.B."/>
            <person name="Zhang X."/>
            <person name="Alvare G."/>
            <person name="Fristensky B."/>
            <person name="Sparling R."/>
        </authorList>
    </citation>
    <scope>NUCLEOTIDE SEQUENCE [LARGE SCALE GENOMIC DNA]</scope>
    <source>
        <strain evidence="1 2">DSM 9219</strain>
    </source>
</reference>
<dbReference type="Gene3D" id="1.25.40.10">
    <property type="entry name" value="Tetratricopeptide repeat domain"/>
    <property type="match status" value="1"/>
</dbReference>
<dbReference type="AlphaFoldDB" id="A0A1B1YKF6"/>
<dbReference type="Pfam" id="PF09986">
    <property type="entry name" value="DUF2225"/>
    <property type="match status" value="1"/>
</dbReference>
<name>A0A1B1YKF6_THEST</name>
<evidence type="ECO:0000313" key="1">
    <source>
        <dbReference type="EMBL" id="ANX01214.1"/>
    </source>
</evidence>
<dbReference type="InterPro" id="IPR018708">
    <property type="entry name" value="DUF2225"/>
</dbReference>
<dbReference type="EMBL" id="CP014673">
    <property type="protein sequence ID" value="ANX01214.1"/>
    <property type="molecule type" value="Genomic_DNA"/>
</dbReference>
<dbReference type="RefSeq" id="WP_065820736.1">
    <property type="nucleotide sequence ID" value="NZ_CP014673.1"/>
</dbReference>
<evidence type="ECO:0000313" key="2">
    <source>
        <dbReference type="Proteomes" id="UP000092931"/>
    </source>
</evidence>
<gene>
    <name evidence="1" type="ORF">CSTERLE_06345</name>
</gene>
<accession>A0A1B1YKF6</accession>
<dbReference type="Proteomes" id="UP000092931">
    <property type="component" value="Chromosome"/>
</dbReference>
<evidence type="ECO:0008006" key="3">
    <source>
        <dbReference type="Google" id="ProtNLM"/>
    </source>
</evidence>
<organism evidence="1 2">
    <name type="scientific">Thermoclostridium stercorarium subsp. leptospartum DSM 9219</name>
    <dbReference type="NCBI Taxonomy" id="1346611"/>
    <lineage>
        <taxon>Bacteria</taxon>
        <taxon>Bacillati</taxon>
        <taxon>Bacillota</taxon>
        <taxon>Clostridia</taxon>
        <taxon>Eubacteriales</taxon>
        <taxon>Oscillospiraceae</taxon>
        <taxon>Thermoclostridium</taxon>
    </lineage>
</organism>
<dbReference type="InterPro" id="IPR011990">
    <property type="entry name" value="TPR-like_helical_dom_sf"/>
</dbReference>
<proteinExistence type="predicted"/>
<protein>
    <recommendedName>
        <fullName evidence="3">DUF2225 domain-containing protein</fullName>
    </recommendedName>
</protein>
<sequence>MTEIKPFYDSEITCPVCDKTIKVTKVRSKFVRLLKHDEDFCPHYETINPVLYEAWVCNFCGYAAHNSVYEHITTAGRKAVLEKITPNWTSREFTGERNYEKALEAFKLVLYNLQVREAPYSEFAKICLRIAWIYRYMGNQGEEERFLKYAYDYYKKVYTRENLKDSSMDEYTCMYMIGVLAKKLNLISEAKLWFSRLISFSIDPREKDKIKPFILENAREQIQLLKNVINDEEEKSE</sequence>